<evidence type="ECO:0000256" key="1">
    <source>
        <dbReference type="SAM" id="Phobius"/>
    </source>
</evidence>
<evidence type="ECO:0000313" key="3">
    <source>
        <dbReference type="Proteomes" id="UP000261174"/>
    </source>
</evidence>
<keyword evidence="1" id="KW-0812">Transmembrane</keyword>
<keyword evidence="1" id="KW-0472">Membrane</keyword>
<organism evidence="2 3">
    <name type="scientific">Chitinophaga silvisoli</name>
    <dbReference type="NCBI Taxonomy" id="2291814"/>
    <lineage>
        <taxon>Bacteria</taxon>
        <taxon>Pseudomonadati</taxon>
        <taxon>Bacteroidota</taxon>
        <taxon>Chitinophagia</taxon>
        <taxon>Chitinophagales</taxon>
        <taxon>Chitinophagaceae</taxon>
        <taxon>Chitinophaga</taxon>
    </lineage>
</organism>
<evidence type="ECO:0000313" key="2">
    <source>
        <dbReference type="EMBL" id="RFM31610.1"/>
    </source>
</evidence>
<reference evidence="2 3" key="1">
    <citation type="submission" date="2018-08" db="EMBL/GenBank/DDBJ databases">
        <title>Chitinophaga sp. K20C18050901, a novel bacterium isolated from forest soil.</title>
        <authorList>
            <person name="Wang C."/>
        </authorList>
    </citation>
    <scope>NUCLEOTIDE SEQUENCE [LARGE SCALE GENOMIC DNA]</scope>
    <source>
        <strain evidence="2 3">K20C18050901</strain>
    </source>
</reference>
<proteinExistence type="predicted"/>
<dbReference type="Proteomes" id="UP000261174">
    <property type="component" value="Unassembled WGS sequence"/>
</dbReference>
<accession>A0A3E1NUL1</accession>
<protein>
    <submittedName>
        <fullName evidence="2">Uncharacterized protein</fullName>
    </submittedName>
</protein>
<dbReference type="AlphaFoldDB" id="A0A3E1NUL1"/>
<feature type="transmembrane region" description="Helical" evidence="1">
    <location>
        <begin position="60"/>
        <end position="78"/>
    </location>
</feature>
<keyword evidence="3" id="KW-1185">Reference proteome</keyword>
<name>A0A3E1NUL1_9BACT</name>
<dbReference type="EMBL" id="QTJV01000013">
    <property type="protein sequence ID" value="RFM31610.1"/>
    <property type="molecule type" value="Genomic_DNA"/>
</dbReference>
<sequence>MKCFIDTAKVESLRHAIAPHLLPNEPEPSFFISISIPFRVKYAFNPYSLKPQTSSEAERILFGIWVGMYGLAVLYADARAGIGLKRAFSQHFPPDNYGINRKKVLYLNCDGPDIRPMLANAGSTY</sequence>
<comment type="caution">
    <text evidence="2">The sequence shown here is derived from an EMBL/GenBank/DDBJ whole genome shotgun (WGS) entry which is preliminary data.</text>
</comment>
<keyword evidence="1" id="KW-1133">Transmembrane helix</keyword>
<dbReference type="RefSeq" id="WP_116856765.1">
    <property type="nucleotide sequence ID" value="NZ_QTJV01000013.1"/>
</dbReference>
<gene>
    <name evidence="2" type="ORF">DXN04_28260</name>
</gene>